<comment type="caution">
    <text evidence="1">The sequence shown here is derived from an EMBL/GenBank/DDBJ whole genome shotgun (WGS) entry which is preliminary data.</text>
</comment>
<name>A0A6S7GSA2_PARCT</name>
<organism evidence="1 2">
    <name type="scientific">Paramuricea clavata</name>
    <name type="common">Red gorgonian</name>
    <name type="synonym">Violescent sea-whip</name>
    <dbReference type="NCBI Taxonomy" id="317549"/>
    <lineage>
        <taxon>Eukaryota</taxon>
        <taxon>Metazoa</taxon>
        <taxon>Cnidaria</taxon>
        <taxon>Anthozoa</taxon>
        <taxon>Octocorallia</taxon>
        <taxon>Malacalcyonacea</taxon>
        <taxon>Plexauridae</taxon>
        <taxon>Paramuricea</taxon>
    </lineage>
</organism>
<dbReference type="OrthoDB" id="5980495at2759"/>
<keyword evidence="2" id="KW-1185">Reference proteome</keyword>
<evidence type="ECO:0000313" key="1">
    <source>
        <dbReference type="EMBL" id="CAB3996354.1"/>
    </source>
</evidence>
<gene>
    <name evidence="1" type="ORF">PACLA_8A005813</name>
</gene>
<dbReference type="EMBL" id="CACRXK020002851">
    <property type="protein sequence ID" value="CAB3996354.1"/>
    <property type="molecule type" value="Genomic_DNA"/>
</dbReference>
<accession>A0A6S7GSA2</accession>
<dbReference type="Proteomes" id="UP001152795">
    <property type="component" value="Unassembled WGS sequence"/>
</dbReference>
<protein>
    <submittedName>
        <fullName evidence="1">Uncharacterized protein</fullName>
    </submittedName>
</protein>
<sequence>MAAEGKRRRPEEGFYKVVEDGVPLERAKKVQKDIGKVEKKMFYPIEIVSRDKSGNKVKVHYVGYPETDDEWRSCEELVAEGALGRVLQSFIPTGESLEDRAALFCDRLSRKIKLSLFSTKRESPEVRIEQEIEADIFNHWFKNIGVVKDIRGRHVHCIDSPVDPELTKLFGNKWSERILNANGDFCYVIKGTIQFWTHKKSFIKEFVDIGGTLFEKQIENELVLVFTFVRGDGVRSAYRNGQWKY</sequence>
<dbReference type="AlphaFoldDB" id="A0A6S7GSA2"/>
<evidence type="ECO:0000313" key="2">
    <source>
        <dbReference type="Proteomes" id="UP001152795"/>
    </source>
</evidence>
<reference evidence="1" key="1">
    <citation type="submission" date="2020-04" db="EMBL/GenBank/DDBJ databases">
        <authorList>
            <person name="Alioto T."/>
            <person name="Alioto T."/>
            <person name="Gomez Garrido J."/>
        </authorList>
    </citation>
    <scope>NUCLEOTIDE SEQUENCE</scope>
    <source>
        <strain evidence="1">A484AB</strain>
    </source>
</reference>
<proteinExistence type="predicted"/>